<gene>
    <name evidence="2" type="ORF">LCGC14_1168020</name>
</gene>
<evidence type="ECO:0000313" key="2">
    <source>
        <dbReference type="EMBL" id="KKM97429.1"/>
    </source>
</evidence>
<dbReference type="Pfam" id="PF13443">
    <property type="entry name" value="HTH_26"/>
    <property type="match status" value="1"/>
</dbReference>
<dbReference type="InterPro" id="IPR001387">
    <property type="entry name" value="Cro/C1-type_HTH"/>
</dbReference>
<name>A0A0F9LQT1_9ZZZZ</name>
<comment type="caution">
    <text evidence="2">The sequence shown here is derived from an EMBL/GenBank/DDBJ whole genome shotgun (WGS) entry which is preliminary data.</text>
</comment>
<dbReference type="InterPro" id="IPR010982">
    <property type="entry name" value="Lambda_DNA-bd_dom_sf"/>
</dbReference>
<proteinExistence type="predicted"/>
<feature type="domain" description="HTH cro/C1-type" evidence="1">
    <location>
        <begin position="15"/>
        <end position="68"/>
    </location>
</feature>
<dbReference type="CDD" id="cd00093">
    <property type="entry name" value="HTH_XRE"/>
    <property type="match status" value="1"/>
</dbReference>
<reference evidence="2" key="1">
    <citation type="journal article" date="2015" name="Nature">
        <title>Complex archaea that bridge the gap between prokaryotes and eukaryotes.</title>
        <authorList>
            <person name="Spang A."/>
            <person name="Saw J.H."/>
            <person name="Jorgensen S.L."/>
            <person name="Zaremba-Niedzwiedzka K."/>
            <person name="Martijn J."/>
            <person name="Lind A.E."/>
            <person name="van Eijk R."/>
            <person name="Schleper C."/>
            <person name="Guy L."/>
            <person name="Ettema T.J."/>
        </authorList>
    </citation>
    <scope>NUCLEOTIDE SEQUENCE</scope>
</reference>
<evidence type="ECO:0000259" key="1">
    <source>
        <dbReference type="PROSITE" id="PS50943"/>
    </source>
</evidence>
<dbReference type="Gene3D" id="1.10.260.40">
    <property type="entry name" value="lambda repressor-like DNA-binding domains"/>
    <property type="match status" value="1"/>
</dbReference>
<accession>A0A0F9LQT1</accession>
<sequence length="79" mass="8727">MFEMKNGTVRIMVPQLRAEKKVKVNDIAKALNISRQTASLIANGKQLPQKPEDLQKLCDLFGVGMEDLVRSESGAREAA</sequence>
<dbReference type="PROSITE" id="PS50943">
    <property type="entry name" value="HTH_CROC1"/>
    <property type="match status" value="1"/>
</dbReference>
<organism evidence="2">
    <name type="scientific">marine sediment metagenome</name>
    <dbReference type="NCBI Taxonomy" id="412755"/>
    <lineage>
        <taxon>unclassified sequences</taxon>
        <taxon>metagenomes</taxon>
        <taxon>ecological metagenomes</taxon>
    </lineage>
</organism>
<dbReference type="EMBL" id="LAZR01005747">
    <property type="protein sequence ID" value="KKM97429.1"/>
    <property type="molecule type" value="Genomic_DNA"/>
</dbReference>
<dbReference type="SUPFAM" id="SSF47413">
    <property type="entry name" value="lambda repressor-like DNA-binding domains"/>
    <property type="match status" value="1"/>
</dbReference>
<protein>
    <recommendedName>
        <fullName evidence="1">HTH cro/C1-type domain-containing protein</fullName>
    </recommendedName>
</protein>
<dbReference type="SMART" id="SM00530">
    <property type="entry name" value="HTH_XRE"/>
    <property type="match status" value="1"/>
</dbReference>
<dbReference type="AlphaFoldDB" id="A0A0F9LQT1"/>
<dbReference type="GO" id="GO:0003677">
    <property type="term" value="F:DNA binding"/>
    <property type="evidence" value="ECO:0007669"/>
    <property type="project" value="InterPro"/>
</dbReference>